<dbReference type="SUPFAM" id="SSF56300">
    <property type="entry name" value="Metallo-dependent phosphatases"/>
    <property type="match status" value="1"/>
</dbReference>
<sequence>MQSVRVIFGGDVMLGRNVAEYIQRYGPSYPLGPVAPLMRSADLTIVNLECAITSSTDWWSGEAKAFYFGAPPQACESLVDAGIDMVSLANNHILDFDFEGLRQTLQHLQRRGILYAGSGENLRDAMAPAKIERKGITFGMVAFCDHQMDFAAEKARPGMAYIDLDDETRALEIFENSLAPLRKDRIDWPILSLHWGPNMVFRPSAAFRRIAHGAIDMGWKMLFGHSAHVFHGVEIYKGYPIIYAAGDLVDDYYVAPDFLNDHQLLLEIQLDSARIRYIRFHPVFIDECQTRPATPAQCGYTVDQMTALCKELGSTVDYSSLNIRGKPH</sequence>
<comment type="caution">
    <text evidence="3">The sequence shown here is derived from an EMBL/GenBank/DDBJ whole genome shotgun (WGS) entry which is preliminary data.</text>
</comment>
<protein>
    <submittedName>
        <fullName evidence="3">CapA family protein</fullName>
        <ecNumber evidence="3">3.1.-.-</ecNumber>
    </submittedName>
</protein>
<dbReference type="EC" id="3.1.-.-" evidence="3"/>
<evidence type="ECO:0000259" key="2">
    <source>
        <dbReference type="SMART" id="SM00854"/>
    </source>
</evidence>
<dbReference type="CDD" id="cd07381">
    <property type="entry name" value="MPP_CapA"/>
    <property type="match status" value="1"/>
</dbReference>
<evidence type="ECO:0000256" key="1">
    <source>
        <dbReference type="ARBA" id="ARBA00005662"/>
    </source>
</evidence>
<proteinExistence type="inferred from homology"/>
<name>A0ABU1BQE6_9BURK</name>
<keyword evidence="4" id="KW-1185">Reference proteome</keyword>
<dbReference type="PANTHER" id="PTHR33393">
    <property type="entry name" value="POLYGLUTAMINE SYNTHESIS ACCESSORY PROTEIN RV0574C-RELATED"/>
    <property type="match status" value="1"/>
</dbReference>
<dbReference type="InterPro" id="IPR052169">
    <property type="entry name" value="CW_Biosynth-Accessory"/>
</dbReference>
<dbReference type="PANTHER" id="PTHR33393:SF11">
    <property type="entry name" value="POLYGLUTAMINE SYNTHESIS ACCESSORY PROTEIN RV0574C-RELATED"/>
    <property type="match status" value="1"/>
</dbReference>
<dbReference type="Pfam" id="PF09587">
    <property type="entry name" value="PGA_cap"/>
    <property type="match status" value="1"/>
</dbReference>
<dbReference type="InterPro" id="IPR029052">
    <property type="entry name" value="Metallo-depent_PP-like"/>
</dbReference>
<dbReference type="SMART" id="SM00854">
    <property type="entry name" value="PGA_cap"/>
    <property type="match status" value="1"/>
</dbReference>
<dbReference type="Proteomes" id="UP001225596">
    <property type="component" value="Unassembled WGS sequence"/>
</dbReference>
<evidence type="ECO:0000313" key="4">
    <source>
        <dbReference type="Proteomes" id="UP001225596"/>
    </source>
</evidence>
<feature type="domain" description="Capsule synthesis protein CapA" evidence="2">
    <location>
        <begin position="5"/>
        <end position="252"/>
    </location>
</feature>
<comment type="similarity">
    <text evidence="1">Belongs to the CapA family.</text>
</comment>
<dbReference type="InterPro" id="IPR019079">
    <property type="entry name" value="Capsule_synth_CapA"/>
</dbReference>
<accession>A0ABU1BQE6</accession>
<dbReference type="GO" id="GO:0016787">
    <property type="term" value="F:hydrolase activity"/>
    <property type="evidence" value="ECO:0007669"/>
    <property type="project" value="UniProtKB-KW"/>
</dbReference>
<keyword evidence="3" id="KW-0378">Hydrolase</keyword>
<dbReference type="Gene3D" id="3.60.21.10">
    <property type="match status" value="1"/>
</dbReference>
<reference evidence="3 4" key="1">
    <citation type="submission" date="2023-08" db="EMBL/GenBank/DDBJ databases">
        <title>Oxalobacteraceae gen .nov., isolated from river sludge outside the plant.</title>
        <authorList>
            <person name="Zhao S.Y."/>
        </authorList>
    </citation>
    <scope>NUCLEOTIDE SEQUENCE [LARGE SCALE GENOMIC DNA]</scope>
    <source>
        <strain evidence="3 4">R-40</strain>
    </source>
</reference>
<gene>
    <name evidence="3" type="ORF">Q8A64_12580</name>
</gene>
<dbReference type="RefSeq" id="WP_338437185.1">
    <property type="nucleotide sequence ID" value="NZ_JAUYVH010000007.1"/>
</dbReference>
<organism evidence="3 4">
    <name type="scientific">Keguizhuia sedimenti</name>
    <dbReference type="NCBI Taxonomy" id="3064264"/>
    <lineage>
        <taxon>Bacteria</taxon>
        <taxon>Pseudomonadati</taxon>
        <taxon>Pseudomonadota</taxon>
        <taxon>Betaproteobacteria</taxon>
        <taxon>Burkholderiales</taxon>
        <taxon>Oxalobacteraceae</taxon>
        <taxon>Keguizhuia</taxon>
    </lineage>
</organism>
<evidence type="ECO:0000313" key="3">
    <source>
        <dbReference type="EMBL" id="MDQ9171242.1"/>
    </source>
</evidence>
<dbReference type="EMBL" id="JAUYVH010000007">
    <property type="protein sequence ID" value="MDQ9171242.1"/>
    <property type="molecule type" value="Genomic_DNA"/>
</dbReference>